<dbReference type="RefSeq" id="WP_119015901.1">
    <property type="nucleotide sequence ID" value="NZ_QXEV01000005.1"/>
</dbReference>
<dbReference type="EMBL" id="QXEV01000005">
    <property type="protein sequence ID" value="RIA77952.1"/>
    <property type="molecule type" value="Genomic_DNA"/>
</dbReference>
<dbReference type="AlphaFoldDB" id="A0A397RXG2"/>
<evidence type="ECO:0000313" key="1">
    <source>
        <dbReference type="EMBL" id="RIA77952.1"/>
    </source>
</evidence>
<accession>A0A397RXG2</accession>
<keyword evidence="2" id="KW-1185">Reference proteome</keyword>
<evidence type="ECO:0000313" key="2">
    <source>
        <dbReference type="Proteomes" id="UP000266506"/>
    </source>
</evidence>
<organism evidence="1 2">
    <name type="scientific">Anaeroplasma bactoclasticum</name>
    <dbReference type="NCBI Taxonomy" id="2088"/>
    <lineage>
        <taxon>Bacteria</taxon>
        <taxon>Bacillati</taxon>
        <taxon>Mycoplasmatota</taxon>
        <taxon>Mollicutes</taxon>
        <taxon>Anaeroplasmatales</taxon>
        <taxon>Anaeroplasmataceae</taxon>
        <taxon>Anaeroplasma</taxon>
    </lineage>
</organism>
<dbReference type="OrthoDB" id="1729969at2"/>
<gene>
    <name evidence="1" type="ORF">EI71_00735</name>
</gene>
<sequence length="142" mass="16844">MMNEMEIKYFAVEAKCGHVGRKNCIIITFPIVADDKKDAARIARKMPRVKHDHKDAILSVKQISEDEYLSLKEINSSDDYLRCESKQDQRMLCKNLDSRVIKDTYFEEVEYKTNRQDRINYKRKKYLSFLVGDRYCLNSSFI</sequence>
<reference evidence="1 2" key="1">
    <citation type="submission" date="2018-08" db="EMBL/GenBank/DDBJ databases">
        <title>Genomic Encyclopedia of Archaeal and Bacterial Type Strains, Phase II (KMG-II): from individual species to whole genera.</title>
        <authorList>
            <person name="Goeker M."/>
        </authorList>
    </citation>
    <scope>NUCLEOTIDE SEQUENCE [LARGE SCALE GENOMIC DNA]</scope>
    <source>
        <strain evidence="1 2">ATCC 27112</strain>
    </source>
</reference>
<dbReference type="InParanoid" id="A0A397RXG2"/>
<protein>
    <submittedName>
        <fullName evidence="1">Uncharacterized protein</fullName>
    </submittedName>
</protein>
<comment type="caution">
    <text evidence="1">The sequence shown here is derived from an EMBL/GenBank/DDBJ whole genome shotgun (WGS) entry which is preliminary data.</text>
</comment>
<proteinExistence type="predicted"/>
<name>A0A397RXG2_9MOLU</name>
<dbReference type="Proteomes" id="UP000266506">
    <property type="component" value="Unassembled WGS sequence"/>
</dbReference>